<dbReference type="KEGG" id="ngr:NAEGRDRAFT_68743"/>
<proteinExistence type="predicted"/>
<dbReference type="GeneID" id="8852173"/>
<protein>
    <submittedName>
        <fullName evidence="1">Predicted protein</fullName>
    </submittedName>
</protein>
<reference evidence="1 2" key="1">
    <citation type="journal article" date="2010" name="Cell">
        <title>The genome of Naegleria gruberi illuminates early eukaryotic versatility.</title>
        <authorList>
            <person name="Fritz-Laylin L.K."/>
            <person name="Prochnik S.E."/>
            <person name="Ginger M.L."/>
            <person name="Dacks J.B."/>
            <person name="Carpenter M.L."/>
            <person name="Field M.C."/>
            <person name="Kuo A."/>
            <person name="Paredez A."/>
            <person name="Chapman J."/>
            <person name="Pham J."/>
            <person name="Shu S."/>
            <person name="Neupane R."/>
            <person name="Cipriano M."/>
            <person name="Mancuso J."/>
            <person name="Tu H."/>
            <person name="Salamov A."/>
            <person name="Lindquist E."/>
            <person name="Shapiro H."/>
            <person name="Lucas S."/>
            <person name="Grigoriev I.V."/>
            <person name="Cande W.Z."/>
            <person name="Fulton C."/>
            <person name="Rokhsar D.S."/>
            <person name="Dawson S.C."/>
        </authorList>
    </citation>
    <scope>NUCLEOTIDE SEQUENCE [LARGE SCALE GENOMIC DNA]</scope>
    <source>
        <strain evidence="1 2">NEG-M</strain>
    </source>
</reference>
<organism evidence="2">
    <name type="scientific">Naegleria gruberi</name>
    <name type="common">Amoeba</name>
    <dbReference type="NCBI Taxonomy" id="5762"/>
    <lineage>
        <taxon>Eukaryota</taxon>
        <taxon>Discoba</taxon>
        <taxon>Heterolobosea</taxon>
        <taxon>Tetramitia</taxon>
        <taxon>Eutetramitia</taxon>
        <taxon>Vahlkampfiidae</taxon>
        <taxon>Naegleria</taxon>
    </lineage>
</organism>
<name>D2VIN8_NAEGR</name>
<accession>D2VIN8</accession>
<dbReference type="AlphaFoldDB" id="D2VIN8"/>
<dbReference type="RefSeq" id="XP_002676050.1">
    <property type="nucleotide sequence ID" value="XM_002676004.1"/>
</dbReference>
<evidence type="ECO:0000313" key="1">
    <source>
        <dbReference type="EMBL" id="EFC43306.1"/>
    </source>
</evidence>
<evidence type="ECO:0000313" key="2">
    <source>
        <dbReference type="Proteomes" id="UP000006671"/>
    </source>
</evidence>
<dbReference type="EMBL" id="GG738874">
    <property type="protein sequence ID" value="EFC43306.1"/>
    <property type="molecule type" value="Genomic_DNA"/>
</dbReference>
<dbReference type="VEuPathDB" id="AmoebaDB:NAEGRDRAFT_68743"/>
<keyword evidence="2" id="KW-1185">Reference proteome</keyword>
<sequence length="116" mass="13200">MFVSIKRKNTHSQDQAAQQFQLDEGEPIVSFVEGPVTFTLQVIFHHQDVNANPLRDATVRITQKGNTKQNTGQTEMCEAVVNVLDRNDPNFYGTVLKVGSRTFLAKCFRLDEVEDW</sequence>
<dbReference type="Proteomes" id="UP000006671">
    <property type="component" value="Unassembled WGS sequence"/>
</dbReference>
<gene>
    <name evidence="1" type="ORF">NAEGRDRAFT_68743</name>
</gene>
<dbReference type="InParanoid" id="D2VIN8"/>